<gene>
    <name evidence="1" type="ORF">MTR_0030s0140</name>
</gene>
<dbReference type="eggNOG" id="ENOG502T101">
    <property type="taxonomic scope" value="Eukaryota"/>
</dbReference>
<dbReference type="HOGENOM" id="CLU_1580892_0_0_1"/>
<reference evidence="1 3" key="1">
    <citation type="journal article" date="2011" name="Nature">
        <title>The Medicago genome provides insight into the evolution of rhizobial symbioses.</title>
        <authorList>
            <person name="Young N.D."/>
            <person name="Debelle F."/>
            <person name="Oldroyd G.E."/>
            <person name="Geurts R."/>
            <person name="Cannon S.B."/>
            <person name="Udvardi M.K."/>
            <person name="Benedito V.A."/>
            <person name="Mayer K.F."/>
            <person name="Gouzy J."/>
            <person name="Schoof H."/>
            <person name="Van de Peer Y."/>
            <person name="Proost S."/>
            <person name="Cook D.R."/>
            <person name="Meyers B.C."/>
            <person name="Spannagl M."/>
            <person name="Cheung F."/>
            <person name="De Mita S."/>
            <person name="Krishnakumar V."/>
            <person name="Gundlach H."/>
            <person name="Zhou S."/>
            <person name="Mudge J."/>
            <person name="Bharti A.K."/>
            <person name="Murray J.D."/>
            <person name="Naoumkina M.A."/>
            <person name="Rosen B."/>
            <person name="Silverstein K.A."/>
            <person name="Tang H."/>
            <person name="Rombauts S."/>
            <person name="Zhao P.X."/>
            <person name="Zhou P."/>
            <person name="Barbe V."/>
            <person name="Bardou P."/>
            <person name="Bechner M."/>
            <person name="Bellec A."/>
            <person name="Berger A."/>
            <person name="Berges H."/>
            <person name="Bidwell S."/>
            <person name="Bisseling T."/>
            <person name="Choisne N."/>
            <person name="Couloux A."/>
            <person name="Denny R."/>
            <person name="Deshpande S."/>
            <person name="Dai X."/>
            <person name="Doyle J.J."/>
            <person name="Dudez A.M."/>
            <person name="Farmer A.D."/>
            <person name="Fouteau S."/>
            <person name="Franken C."/>
            <person name="Gibelin C."/>
            <person name="Gish J."/>
            <person name="Goldstein S."/>
            <person name="Gonzalez A.J."/>
            <person name="Green P.J."/>
            <person name="Hallab A."/>
            <person name="Hartog M."/>
            <person name="Hua A."/>
            <person name="Humphray S.J."/>
            <person name="Jeong D.H."/>
            <person name="Jing Y."/>
            <person name="Jocker A."/>
            <person name="Kenton S.M."/>
            <person name="Kim D.J."/>
            <person name="Klee K."/>
            <person name="Lai H."/>
            <person name="Lang C."/>
            <person name="Lin S."/>
            <person name="Macmil S.L."/>
            <person name="Magdelenat G."/>
            <person name="Matthews L."/>
            <person name="McCorrison J."/>
            <person name="Monaghan E.L."/>
            <person name="Mun J.H."/>
            <person name="Najar F.Z."/>
            <person name="Nicholson C."/>
            <person name="Noirot C."/>
            <person name="O'Bleness M."/>
            <person name="Paule C.R."/>
            <person name="Poulain J."/>
            <person name="Prion F."/>
            <person name="Qin B."/>
            <person name="Qu C."/>
            <person name="Retzel E.F."/>
            <person name="Riddle C."/>
            <person name="Sallet E."/>
            <person name="Samain S."/>
            <person name="Samson N."/>
            <person name="Sanders I."/>
            <person name="Saurat O."/>
            <person name="Scarpelli C."/>
            <person name="Schiex T."/>
            <person name="Segurens B."/>
            <person name="Severin A.J."/>
            <person name="Sherrier D.J."/>
            <person name="Shi R."/>
            <person name="Sims S."/>
            <person name="Singer S.R."/>
            <person name="Sinharoy S."/>
            <person name="Sterck L."/>
            <person name="Viollet A."/>
            <person name="Wang B.B."/>
            <person name="Wang K."/>
            <person name="Wang M."/>
            <person name="Wang X."/>
            <person name="Warfsmann J."/>
            <person name="Weissenbach J."/>
            <person name="White D.D."/>
            <person name="White J.D."/>
            <person name="Wiley G.B."/>
            <person name="Wincker P."/>
            <person name="Xing Y."/>
            <person name="Yang L."/>
            <person name="Yao Z."/>
            <person name="Ying F."/>
            <person name="Zhai J."/>
            <person name="Zhou L."/>
            <person name="Zuber A."/>
            <person name="Denarie J."/>
            <person name="Dixon R.A."/>
            <person name="May G.D."/>
            <person name="Schwartz D.C."/>
            <person name="Rogers J."/>
            <person name="Quetier F."/>
            <person name="Town C.D."/>
            <person name="Roe B.A."/>
        </authorList>
    </citation>
    <scope>NUCLEOTIDE SEQUENCE [LARGE SCALE GENOMIC DNA]</scope>
    <source>
        <strain evidence="1">A17</strain>
        <strain evidence="2 3">cv. Jemalong A17</strain>
    </source>
</reference>
<keyword evidence="3" id="KW-1185">Reference proteome</keyword>
<reference evidence="1 3" key="2">
    <citation type="journal article" date="2014" name="BMC Genomics">
        <title>An improved genome release (version Mt4.0) for the model legume Medicago truncatula.</title>
        <authorList>
            <person name="Tang H."/>
            <person name="Krishnakumar V."/>
            <person name="Bidwell S."/>
            <person name="Rosen B."/>
            <person name="Chan A."/>
            <person name="Zhou S."/>
            <person name="Gentzbittel L."/>
            <person name="Childs K.L."/>
            <person name="Yandell M."/>
            <person name="Gundlach H."/>
            <person name="Mayer K.F."/>
            <person name="Schwartz D.C."/>
            <person name="Town C.D."/>
        </authorList>
    </citation>
    <scope>GENOME REANNOTATION</scope>
    <source>
        <strain evidence="1">A17</strain>
        <strain evidence="2 3">cv. Jemalong A17</strain>
    </source>
</reference>
<accession>G7ZUG6</accession>
<dbReference type="EnsemblPlants" id="KEH17225">
    <property type="protein sequence ID" value="KEH17225"/>
    <property type="gene ID" value="MTR_0030s0140"/>
</dbReference>
<proteinExistence type="predicted"/>
<reference evidence="2" key="3">
    <citation type="submission" date="2015-06" db="UniProtKB">
        <authorList>
            <consortium name="EnsemblPlants"/>
        </authorList>
    </citation>
    <scope>IDENTIFICATION</scope>
    <source>
        <strain evidence="2">cv. Jemalong A17</strain>
    </source>
</reference>
<evidence type="ECO:0000313" key="2">
    <source>
        <dbReference type="EnsemblPlants" id="KEH17225"/>
    </source>
</evidence>
<protein>
    <submittedName>
        <fullName evidence="1 2">Uncharacterized protein</fullName>
    </submittedName>
</protein>
<evidence type="ECO:0000313" key="3">
    <source>
        <dbReference type="Proteomes" id="UP000002051"/>
    </source>
</evidence>
<dbReference type="AlphaFoldDB" id="G7ZUG6"/>
<dbReference type="Proteomes" id="UP000002051">
    <property type="component" value="Unassembled WGS sequence"/>
</dbReference>
<dbReference type="EMBL" id="KL402755">
    <property type="protein sequence ID" value="KEH17225.1"/>
    <property type="molecule type" value="Genomic_DNA"/>
</dbReference>
<organism evidence="1 3">
    <name type="scientific">Medicago truncatula</name>
    <name type="common">Barrel medic</name>
    <name type="synonym">Medicago tribuloides</name>
    <dbReference type="NCBI Taxonomy" id="3880"/>
    <lineage>
        <taxon>Eukaryota</taxon>
        <taxon>Viridiplantae</taxon>
        <taxon>Streptophyta</taxon>
        <taxon>Embryophyta</taxon>
        <taxon>Tracheophyta</taxon>
        <taxon>Spermatophyta</taxon>
        <taxon>Magnoliopsida</taxon>
        <taxon>eudicotyledons</taxon>
        <taxon>Gunneridae</taxon>
        <taxon>Pentapetalae</taxon>
        <taxon>rosids</taxon>
        <taxon>fabids</taxon>
        <taxon>Fabales</taxon>
        <taxon>Fabaceae</taxon>
        <taxon>Papilionoideae</taxon>
        <taxon>50 kb inversion clade</taxon>
        <taxon>NPAAA clade</taxon>
        <taxon>Hologalegina</taxon>
        <taxon>IRL clade</taxon>
        <taxon>Trifolieae</taxon>
        <taxon>Medicago</taxon>
    </lineage>
</organism>
<dbReference type="PaxDb" id="3880-AES82854"/>
<sequence>MRIAANASLDPKAYNKPSVDDVATIWVDGNNPNTNFERDIAVHEHSGNNHRVKYYYGCYVSLQYSINLPKEEGGWDQEIQKCRTPINNNHIPKNTSIESARLTCTTGVGLLDNEAQDLSNQIIEGRHSKVLFIVWVPVSVDETTYDKEYYYHDHSLEALGICNTCIWMH</sequence>
<name>G7ZUG6_MEDTR</name>
<evidence type="ECO:0000313" key="1">
    <source>
        <dbReference type="EMBL" id="KEH17225.1"/>
    </source>
</evidence>